<dbReference type="Proteomes" id="UP001140293">
    <property type="component" value="Unassembled WGS sequence"/>
</dbReference>
<dbReference type="InterPro" id="IPR002575">
    <property type="entry name" value="Aminoglycoside_PTrfase"/>
</dbReference>
<dbReference type="Gene3D" id="3.90.1200.10">
    <property type="match status" value="1"/>
</dbReference>
<name>A0A9X2YKN7_9MYCO</name>
<reference evidence="2" key="1">
    <citation type="submission" date="2020-07" db="EMBL/GenBank/DDBJ databases">
        <authorList>
            <person name="Pettersson B.M.F."/>
            <person name="Behra P.R.K."/>
            <person name="Ramesh M."/>
            <person name="Das S."/>
            <person name="Dasgupta S."/>
            <person name="Kirsebom L.A."/>
        </authorList>
    </citation>
    <scope>NUCLEOTIDE SEQUENCE</scope>
    <source>
        <strain evidence="2">DSM 44615</strain>
    </source>
</reference>
<dbReference type="InterPro" id="IPR011009">
    <property type="entry name" value="Kinase-like_dom_sf"/>
</dbReference>
<dbReference type="InterPro" id="IPR052961">
    <property type="entry name" value="Oxido-Kinase-like_Enzymes"/>
</dbReference>
<dbReference type="RefSeq" id="WP_264012093.1">
    <property type="nucleotide sequence ID" value="NZ_JACKSJ010000062.1"/>
</dbReference>
<reference evidence="2" key="2">
    <citation type="journal article" date="2022" name="BMC Genomics">
        <title>Comparative genome analysis of mycobacteria focusing on tRNA and non-coding RNA.</title>
        <authorList>
            <person name="Behra P.R.K."/>
            <person name="Pettersson B.M.F."/>
            <person name="Ramesh M."/>
            <person name="Das S."/>
            <person name="Dasgupta S."/>
            <person name="Kirsebom L.A."/>
        </authorList>
    </citation>
    <scope>NUCLEOTIDE SEQUENCE</scope>
    <source>
        <strain evidence="2">DSM 44615</strain>
    </source>
</reference>
<dbReference type="EMBL" id="JACKSJ010000062">
    <property type="protein sequence ID" value="MCV7169910.1"/>
    <property type="molecule type" value="Genomic_DNA"/>
</dbReference>
<feature type="domain" description="Aminoglycoside phosphotransferase" evidence="1">
    <location>
        <begin position="83"/>
        <end position="276"/>
    </location>
</feature>
<dbReference type="PANTHER" id="PTHR23020">
    <property type="entry name" value="UNCHARACTERIZED NUCLEAR HORMONE RECEPTOR-RELATED"/>
    <property type="match status" value="1"/>
</dbReference>
<dbReference type="AlphaFoldDB" id="A0A9X2YKN7"/>
<dbReference type="PANTHER" id="PTHR23020:SF41">
    <property type="entry name" value="AMINOGLYCOSIDE PHOSPHOTRANSFERASE DOMAIN-CONTAINING PROTEIN"/>
    <property type="match status" value="1"/>
</dbReference>
<evidence type="ECO:0000259" key="1">
    <source>
        <dbReference type="Pfam" id="PF01636"/>
    </source>
</evidence>
<accession>A0A9X2YKN7</accession>
<organism evidence="2 3">
    <name type="scientific">[Mycobacterium] manitobense</name>
    <dbReference type="NCBI Taxonomy" id="190147"/>
    <lineage>
        <taxon>Bacteria</taxon>
        <taxon>Bacillati</taxon>
        <taxon>Actinomycetota</taxon>
        <taxon>Actinomycetes</taxon>
        <taxon>Mycobacteriales</taxon>
        <taxon>Mycobacteriaceae</taxon>
        <taxon>Mycolicibacterium</taxon>
    </lineage>
</organism>
<sequence>MSLPTPRPPEITGAWLGAVLSAGGRDVGVDAVEVTPIGSGDGGAFRLTPTYAAAQPDLPRSFTLETPGGFGHRSECGFYASVRGRVEVPAPECVLCEIDAETGESVLLLADPAPVVVVDPLDGCDEERARVAASAIAGLHAPTWCAPEWLRFPGLAAPLPDSAAARALGDAARAGGERIVERFGGRLTVEDTATLAEAMAAVSSWVSAAQGRYSLLHGDFRLEHLLFAPDGVAVRVTGWQTLTVGLPARDVACLAGTGMEPELRSTGDHDLVTAYHSALVERGVTGYDLETCWHDYRYAMLQAVLSCVSALTVATSGGHAADPLLAMLHRACVAVRDLRTLELVAEVDSAERAVAQYLTHVNVH</sequence>
<dbReference type="SUPFAM" id="SSF56112">
    <property type="entry name" value="Protein kinase-like (PK-like)"/>
    <property type="match status" value="1"/>
</dbReference>
<protein>
    <submittedName>
        <fullName evidence="2">Aminoglycoside phosphotransferase family protein</fullName>
    </submittedName>
</protein>
<keyword evidence="3" id="KW-1185">Reference proteome</keyword>
<evidence type="ECO:0000313" key="3">
    <source>
        <dbReference type="Proteomes" id="UP001140293"/>
    </source>
</evidence>
<evidence type="ECO:0000313" key="2">
    <source>
        <dbReference type="EMBL" id="MCV7169910.1"/>
    </source>
</evidence>
<gene>
    <name evidence="2" type="ORF">H7I41_08230</name>
</gene>
<dbReference type="Pfam" id="PF01636">
    <property type="entry name" value="APH"/>
    <property type="match status" value="1"/>
</dbReference>
<comment type="caution">
    <text evidence="2">The sequence shown here is derived from an EMBL/GenBank/DDBJ whole genome shotgun (WGS) entry which is preliminary data.</text>
</comment>
<proteinExistence type="predicted"/>